<sequence>MSRHDDAGADLPPEAMTVNQVVDDVAAVLDDARVDSAVVYGASYGTYIASGVGVRHPARVHGMVLDSPLLSRHDIVIVRRAIRRLLLRGDSPETASLAPKMRKLVDAGVMTATATQVVATIYGYGGARLLERQLDLLLDGRKLLWWTLSRFTTLGNLPFRYEEDLVSRIALRELDYAAEPDGLPLDPAVAEREVRTQTAAFEDEPYDLPAEMPNFDWPTAVVSGGRDLITPPAVAERVASLLPHAVLLSLPDMAHSALDFHEAVALASADAVLRGDLAGLAARACTLNALPPRPEVRLLWALIAAAAIIEGALPIPAPLRRRLSCG</sequence>
<gene>
    <name evidence="1" type="ordered locus">MAP_2492c</name>
</gene>
<dbReference type="HOGENOM" id="CLU_054744_0_0_11"/>
<dbReference type="Proteomes" id="UP000000580">
    <property type="component" value="Chromosome"/>
</dbReference>
<dbReference type="InterPro" id="IPR050471">
    <property type="entry name" value="AB_hydrolase"/>
</dbReference>
<evidence type="ECO:0000313" key="2">
    <source>
        <dbReference type="Proteomes" id="UP000000580"/>
    </source>
</evidence>
<dbReference type="PANTHER" id="PTHR43433:SF5">
    <property type="entry name" value="AB HYDROLASE-1 DOMAIN-CONTAINING PROTEIN"/>
    <property type="match status" value="1"/>
</dbReference>
<protein>
    <submittedName>
        <fullName evidence="1">Uncharacterized protein</fullName>
    </submittedName>
</protein>
<dbReference type="ESTHER" id="mycpa-q73x18">
    <property type="family name" value="6_AlphaBeta_hydrolase"/>
</dbReference>
<reference evidence="1 2" key="1">
    <citation type="journal article" date="2005" name="Proc. Natl. Acad. Sci. U.S.A.">
        <title>The complete genome sequence of Mycobacterium avium subspecies paratuberculosis.</title>
        <authorList>
            <person name="Li L."/>
            <person name="Bannantine J.P."/>
            <person name="Zhang Q."/>
            <person name="Amonsin A."/>
            <person name="May B.J."/>
            <person name="Alt D."/>
            <person name="Banerji N."/>
            <person name="Kanjilal S."/>
            <person name="Kapur V."/>
        </authorList>
    </citation>
    <scope>NUCLEOTIDE SEQUENCE [LARGE SCALE GENOMIC DNA]</scope>
    <source>
        <strain evidence="2">ATCC BAA-968 / K-10</strain>
    </source>
</reference>
<dbReference type="Gene3D" id="3.40.50.1820">
    <property type="entry name" value="alpha/beta hydrolase"/>
    <property type="match status" value="1"/>
</dbReference>
<dbReference type="eggNOG" id="COG0596">
    <property type="taxonomic scope" value="Bacteria"/>
</dbReference>
<dbReference type="STRING" id="262316.MAP_2492c"/>
<dbReference type="AlphaFoldDB" id="Q73X18"/>
<organism evidence="1 2">
    <name type="scientific">Mycolicibacterium paratuberculosis (strain ATCC BAA-968 / K-10)</name>
    <name type="common">Mycobacterium paratuberculosis</name>
    <dbReference type="NCBI Taxonomy" id="262316"/>
    <lineage>
        <taxon>Bacteria</taxon>
        <taxon>Bacillati</taxon>
        <taxon>Actinomycetota</taxon>
        <taxon>Actinomycetes</taxon>
        <taxon>Mycobacteriales</taxon>
        <taxon>Mycobacteriaceae</taxon>
        <taxon>Mycobacterium</taxon>
        <taxon>Mycobacterium avium complex (MAC)</taxon>
    </lineage>
</organism>
<keyword evidence="2" id="KW-1185">Reference proteome</keyword>
<name>Q73X18_MYCPA</name>
<dbReference type="PANTHER" id="PTHR43433">
    <property type="entry name" value="HYDROLASE, ALPHA/BETA FOLD FAMILY PROTEIN"/>
    <property type="match status" value="1"/>
</dbReference>
<dbReference type="EMBL" id="AE016958">
    <property type="protein sequence ID" value="AAS04809.1"/>
    <property type="molecule type" value="Genomic_DNA"/>
</dbReference>
<dbReference type="InterPro" id="IPR029058">
    <property type="entry name" value="AB_hydrolase_fold"/>
</dbReference>
<evidence type="ECO:0000313" key="1">
    <source>
        <dbReference type="EMBL" id="AAS04809.1"/>
    </source>
</evidence>
<accession>Q73X18</accession>
<proteinExistence type="predicted"/>
<dbReference type="KEGG" id="mpa:MAP_2492c"/>
<dbReference type="SUPFAM" id="SSF53474">
    <property type="entry name" value="alpha/beta-Hydrolases"/>
    <property type="match status" value="1"/>
</dbReference>